<sequence length="438" mass="47975">MSERLLDPDLRDAARVLNATGRLRAEIDPELYRAALKERQLLATFFHEELGWTLEVLEAAELVRLHKRRADAPADRGPWLRRTRGDGPLAPRTVLVCCALVCEQLWRRSRMSLRDLLQAIAQVCAAEADAGTLPEFPVVAAEGVSKQTARSNRQVLVDVLKLLVAEGTVTVDADLDQAVDDEDADLVVTASRERLAAKFSSLSPLLLDLASLPPDQHAAALSQGTLPDRTPSAVPDTARSIEDRRLRLLRRLADDPATDPTDDLTEGSPYLHTITGRDRALNLLTSLGYNATVRRDWWEVTDPSGDGSGITFPNGRRTERQAALALLAVFPRRSDPMSPLRMDEAVDVLEQARQDRPRWASAYTGRLAALARAAAAELVAVGLLRPDPRDADAWLPTPGIHLWRVKVRSGTGAKPSTEATPAAQDTLPLTDEDPRSTP</sequence>
<name>A0A7W3LIE5_ACTNM</name>
<organism evidence="2 3">
    <name type="scientific">Actinomadura namibiensis</name>
    <dbReference type="NCBI Taxonomy" id="182080"/>
    <lineage>
        <taxon>Bacteria</taxon>
        <taxon>Bacillati</taxon>
        <taxon>Actinomycetota</taxon>
        <taxon>Actinomycetes</taxon>
        <taxon>Streptosporangiales</taxon>
        <taxon>Thermomonosporaceae</taxon>
        <taxon>Actinomadura</taxon>
    </lineage>
</organism>
<accession>A0A7W3LIE5</accession>
<proteinExistence type="predicted"/>
<evidence type="ECO:0000313" key="2">
    <source>
        <dbReference type="EMBL" id="MBA8948727.1"/>
    </source>
</evidence>
<protein>
    <submittedName>
        <fullName evidence="2">Uncharacterized protein (TIGR02678 family)</fullName>
    </submittedName>
</protein>
<evidence type="ECO:0000313" key="3">
    <source>
        <dbReference type="Proteomes" id="UP000572680"/>
    </source>
</evidence>
<dbReference type="EMBL" id="JACJIA010000001">
    <property type="protein sequence ID" value="MBA8948727.1"/>
    <property type="molecule type" value="Genomic_DNA"/>
</dbReference>
<comment type="caution">
    <text evidence="2">The sequence shown here is derived from an EMBL/GenBank/DDBJ whole genome shotgun (WGS) entry which is preliminary data.</text>
</comment>
<dbReference type="Pfam" id="PF09661">
    <property type="entry name" value="DUF2398"/>
    <property type="match status" value="1"/>
</dbReference>
<dbReference type="RefSeq" id="WP_182841326.1">
    <property type="nucleotide sequence ID" value="NZ_BAAALP010000015.1"/>
</dbReference>
<feature type="region of interest" description="Disordered" evidence="1">
    <location>
        <begin position="410"/>
        <end position="438"/>
    </location>
</feature>
<dbReference type="AlphaFoldDB" id="A0A7W3LIE5"/>
<dbReference type="InterPro" id="IPR013494">
    <property type="entry name" value="CHP02678"/>
</dbReference>
<keyword evidence="3" id="KW-1185">Reference proteome</keyword>
<dbReference type="Proteomes" id="UP000572680">
    <property type="component" value="Unassembled WGS sequence"/>
</dbReference>
<reference evidence="2 3" key="1">
    <citation type="submission" date="2020-08" db="EMBL/GenBank/DDBJ databases">
        <title>Genomic Encyclopedia of Type Strains, Phase IV (KMG-IV): sequencing the most valuable type-strain genomes for metagenomic binning, comparative biology and taxonomic classification.</title>
        <authorList>
            <person name="Goeker M."/>
        </authorList>
    </citation>
    <scope>NUCLEOTIDE SEQUENCE [LARGE SCALE GENOMIC DNA]</scope>
    <source>
        <strain evidence="2 3">DSM 44197</strain>
    </source>
</reference>
<evidence type="ECO:0000256" key="1">
    <source>
        <dbReference type="SAM" id="MobiDB-lite"/>
    </source>
</evidence>
<gene>
    <name evidence="2" type="ORF">HNR61_000325</name>
</gene>